<evidence type="ECO:0000313" key="2">
    <source>
        <dbReference type="Proteomes" id="UP000272622"/>
    </source>
</evidence>
<protein>
    <submittedName>
        <fullName evidence="1">Uncharacterized protein</fullName>
    </submittedName>
</protein>
<sequence length="1844" mass="204000">MQPKEAQCDEDDVQGSVTAAVVHVRQSHNLTVDLQSFTDDAKLVILPYTNMAPGHQVYLYWESAGQGGSWEDTCMIDEQNTDLPLIFDLPREYLQASVGHANELYYIVDFNGRELESKWQVFNVVQSQPEPNDYLAPPYIENVPPGEIHPEPGSVKIHFQRYADMSPGDEVILYADGVNGSELIWKQIEDDDTGEDSFFLRLDESFLNDHQGTTITLLYAFAREGKALSARPLSLKVSAKQVSEPVAHLREALDLNLYLKDFRNSAHLTVLPYTDMAAQDQLNVLLVFPGDPPKDPVTLDYKVPAEQVGDPITFELERQYLVAGQDIDVSYTVVPASGTDKSLQSDSQRFSIIDARSPSELRLPDPFIEGAVDNILYPTPEGTSVTIALGESNAVGDHVLFYTDGRLPSVTQWSRVGPDEYSAGNLQFTLGAKLLNENVDEFISLQYQWGRMGAARSGRLLTFDIVQFEDAVVKSRIHVKQSHDLSIDPSTFKGDALVTLLPYRFMAEDDVITLLWEVLDSPIEPYEQSHRVDTNEPGQTITFRLPHTLVEAADEHQVRISYSVRATGSTDLLQSLSQTLNVGDASTKLRLPAPIVERANDGELPPDAGTTTVLINAYPDMKIGDELIFYAESAWPLRSPSLRISEKDMDEGQLAFELPEAWLTSNAGWPLTLLYQVARTNHALTSEALRLDIGERHDSPATGTVLHCPHAHDRIVDLATFEGDSMLTLLPYQNMAVGQTVEVLWQLAGEPTSEKLDERVTTPEDVGQTMSFVLSRQRLEAMTDRLVQLYYKVWFGDRQIESSWQDILVVYDKPPSEPALEALPINVVHPDTGNFVLTFELYEGAQLEDELVLYATGAEPPRPQWLRVRQEHLNESTVTFYLAESFLRANLNRHITLQYQFARPGQCLGSQPQTLPVSMRSARMPNTCAHFKEAHDLTVDLTSFSGDAHLTVLPYPDMAEGDTVAVRWEEVQDPPPGAPPIEHTVTIDEVGQPLSFELARSTLVSNAIFHMSFTVKAPNRPLRESDIQRVQVVDAPSGGIEKRLPSAQVEGAMGNELIGPIHSAKVIIPAYPGMKLNDEVLFYIDADYPVPTQWLRIENEDVCRLYFELDAELLRGHWNSFIDLSYQYGRQDQALSAEPLRLHIIPAADAIETALVHCQHSHDLVIDLKSLEQDASLAVLPYQHMQAADELTVFWTPYRNGVPETTFPLYHTVTPSEVGKVIPFTLHRDQVQRAKGSTARLRYSVQAKDSLLSSAEQEFKVVEGSPSPKPKLPAPFVQGGEDGTLPPDVNGAKVIVNAPSAMAMGDECIFYLNGLKPFTPAGQRVGERELTTHLLEFRLPGTWLIQNAEQTVTLLYQFARHQQALSSEHLQLHIEKLQVPIKPGPVVHFQQAINSQVAIATFTSSGLLYVLPNEHIATGDTVTLHWQKMDGQTPVGAPGKIVESSIGQPNEPVEFTMDRDLLSDAVGYRLQFHFSVIASGTGDPKFTSDPQTFTITDNDPPTAPPLTAATVEGVVNGSLFPGAEGAKVVIDAYEGMLAEDEVMLFAEGIGANGARPERHWQRVEPEQTLLEFKLTPSFLNNSKGKPFALHYACARPGLALSGRKIVLQVLESLSLAAPTNVKGSELAAQWLREGTTFKIEANPVLDTGTVELSVMDNDALLFSVSAYRQDSNKNLLLDVPAALAMLMIGANDNTLTVQYQFTNSSGQTTQSAALRLTVKTLDKDSLPWLQCTQAQGRTTLPLSRAQGSSEYVLPGWPLMAVGQRVLIVATAYDTNGQIKTFTICDNSVTQAQVNSKAFTCRIANSSFLDKLRLGSSIRFETSIFLSVSNAEIKLNIVDITLSAN</sequence>
<organism evidence="1 2">
    <name type="scientific">Pseudomonas oryziphila</name>
    <dbReference type="NCBI Taxonomy" id="2894079"/>
    <lineage>
        <taxon>Bacteria</taxon>
        <taxon>Pseudomonadati</taxon>
        <taxon>Pseudomonadota</taxon>
        <taxon>Gammaproteobacteria</taxon>
        <taxon>Pseudomonadales</taxon>
        <taxon>Pseudomonadaceae</taxon>
        <taxon>Pseudomonas</taxon>
    </lineage>
</organism>
<accession>A0ABM7CNN9</accession>
<proteinExistence type="predicted"/>
<evidence type="ECO:0000313" key="1">
    <source>
        <dbReference type="EMBL" id="AZL73011.1"/>
    </source>
</evidence>
<reference evidence="1 2" key="1">
    <citation type="submission" date="2018-12" db="EMBL/GenBank/DDBJ databases">
        <authorList>
            <person name="Li S."/>
            <person name="Yang R."/>
            <person name="Chen G."/>
            <person name="Zou L."/>
            <person name="Zhang C."/>
            <person name="Chen Y."/>
            <person name="Liu Z."/>
            <person name="Li Y."/>
            <person name="Yan Y."/>
            <person name="Huang M."/>
            <person name="Chen T."/>
        </authorList>
    </citation>
    <scope>NUCLEOTIDE SEQUENCE [LARGE SCALE GENOMIC DNA]</scope>
    <source>
        <strain evidence="1 2">2014</strain>
    </source>
</reference>
<gene>
    <name evidence="1" type="ORF">EI693_07835</name>
</gene>
<name>A0ABM7CNN9_9PSED</name>
<keyword evidence="2" id="KW-1185">Reference proteome</keyword>
<dbReference type="EMBL" id="CP034337">
    <property type="protein sequence ID" value="AZL73011.1"/>
    <property type="molecule type" value="Genomic_DNA"/>
</dbReference>
<dbReference type="Proteomes" id="UP000272622">
    <property type="component" value="Chromosome"/>
</dbReference>
<dbReference type="RefSeq" id="WP_125463207.1">
    <property type="nucleotide sequence ID" value="NZ_CP034337.1"/>
</dbReference>